<evidence type="ECO:0000256" key="2">
    <source>
        <dbReference type="ARBA" id="ARBA00023002"/>
    </source>
</evidence>
<dbReference type="InterPro" id="IPR036291">
    <property type="entry name" value="NAD(P)-bd_dom_sf"/>
</dbReference>
<dbReference type="InterPro" id="IPR051609">
    <property type="entry name" value="NmrA/Isoflavone_reductase-like"/>
</dbReference>
<dbReference type="EMBL" id="MU839836">
    <property type="protein sequence ID" value="KAK1753910.1"/>
    <property type="molecule type" value="Genomic_DNA"/>
</dbReference>
<dbReference type="Pfam" id="PF05368">
    <property type="entry name" value="NmrA"/>
    <property type="match status" value="1"/>
</dbReference>
<comment type="caution">
    <text evidence="4">The sequence shown here is derived from an EMBL/GenBank/DDBJ whole genome shotgun (WGS) entry which is preliminary data.</text>
</comment>
<dbReference type="InterPro" id="IPR045312">
    <property type="entry name" value="PCBER-like"/>
</dbReference>
<dbReference type="PANTHER" id="PTHR47706">
    <property type="entry name" value="NMRA-LIKE FAMILY PROTEIN"/>
    <property type="match status" value="1"/>
</dbReference>
<keyword evidence="1" id="KW-0521">NADP</keyword>
<proteinExistence type="predicted"/>
<gene>
    <name evidence="4" type="ORF">QBC47DRAFT_346525</name>
</gene>
<dbReference type="Gene3D" id="3.40.50.720">
    <property type="entry name" value="NAD(P)-binding Rossmann-like Domain"/>
    <property type="match status" value="1"/>
</dbReference>
<dbReference type="SUPFAM" id="SSF51735">
    <property type="entry name" value="NAD(P)-binding Rossmann-fold domains"/>
    <property type="match status" value="1"/>
</dbReference>
<evidence type="ECO:0000313" key="5">
    <source>
        <dbReference type="Proteomes" id="UP001239445"/>
    </source>
</evidence>
<evidence type="ECO:0000313" key="4">
    <source>
        <dbReference type="EMBL" id="KAK1753910.1"/>
    </source>
</evidence>
<dbReference type="Gene3D" id="3.90.25.10">
    <property type="entry name" value="UDP-galactose 4-epimerase, domain 1"/>
    <property type="match status" value="1"/>
</dbReference>
<dbReference type="InterPro" id="IPR008030">
    <property type="entry name" value="NmrA-like"/>
</dbReference>
<sequence length="304" mass="32671">MAQRFPSVALIGASGNLGPHILQALRTAKPAFNQITVLTRTPPSPSAFPSDITVKVVDYTSLPDLTAALTGIDAVISAVPTFAALTQKLIIDASLAAGVKLFIPSEYGLDSTGARINADFPSWRPKSQISDYLAELKSQDKIDYALVMVGLFLDWGMEGILLDLKGKSVQLWDGGNTPISLTTVGEIAKTVVGVLEGKNGGKTELRVKNINISQRRLYELATDVVGKEGWTVTELDTVAAVEKARENIANGVPDRSYAFLKRAVVDGTYGSVWKAEEDDSELMGLKTFTEDDVLEIIRNMAGGK</sequence>
<keyword evidence="5" id="KW-1185">Reference proteome</keyword>
<dbReference type="PANTHER" id="PTHR47706:SF1">
    <property type="entry name" value="CIPA-LIKE, PUTATIVE (AFU_ORTHOLOGUE AFUA_1G12460)-RELATED"/>
    <property type="match status" value="1"/>
</dbReference>
<organism evidence="4 5">
    <name type="scientific">Echria macrotheca</name>
    <dbReference type="NCBI Taxonomy" id="438768"/>
    <lineage>
        <taxon>Eukaryota</taxon>
        <taxon>Fungi</taxon>
        <taxon>Dikarya</taxon>
        <taxon>Ascomycota</taxon>
        <taxon>Pezizomycotina</taxon>
        <taxon>Sordariomycetes</taxon>
        <taxon>Sordariomycetidae</taxon>
        <taxon>Sordariales</taxon>
        <taxon>Schizotheciaceae</taxon>
        <taxon>Echria</taxon>
    </lineage>
</organism>
<reference evidence="4" key="1">
    <citation type="submission" date="2023-06" db="EMBL/GenBank/DDBJ databases">
        <title>Genome-scale phylogeny and comparative genomics of the fungal order Sordariales.</title>
        <authorList>
            <consortium name="Lawrence Berkeley National Laboratory"/>
            <person name="Hensen N."/>
            <person name="Bonometti L."/>
            <person name="Westerberg I."/>
            <person name="Brannstrom I.O."/>
            <person name="Guillou S."/>
            <person name="Cros-Aarteil S."/>
            <person name="Calhoun S."/>
            <person name="Haridas S."/>
            <person name="Kuo A."/>
            <person name="Mondo S."/>
            <person name="Pangilinan J."/>
            <person name="Riley R."/>
            <person name="Labutti K."/>
            <person name="Andreopoulos B."/>
            <person name="Lipzen A."/>
            <person name="Chen C."/>
            <person name="Yanf M."/>
            <person name="Daum C."/>
            <person name="Ng V."/>
            <person name="Clum A."/>
            <person name="Steindorff A."/>
            <person name="Ohm R."/>
            <person name="Martin F."/>
            <person name="Silar P."/>
            <person name="Natvig D."/>
            <person name="Lalanne C."/>
            <person name="Gautier V."/>
            <person name="Ament-Velasquez S.L."/>
            <person name="Kruys A."/>
            <person name="Hutchinson M.I."/>
            <person name="Powell A.J."/>
            <person name="Barry K."/>
            <person name="Miller A.N."/>
            <person name="Grigoriev I.V."/>
            <person name="Debuchy R."/>
            <person name="Gladieux P."/>
            <person name="Thoren M.H."/>
            <person name="Johannesson H."/>
        </authorList>
    </citation>
    <scope>NUCLEOTIDE SEQUENCE</scope>
    <source>
        <strain evidence="4">PSN4</strain>
    </source>
</reference>
<accession>A0AAJ0B9V1</accession>
<dbReference type="Proteomes" id="UP001239445">
    <property type="component" value="Unassembled WGS sequence"/>
</dbReference>
<keyword evidence="2" id="KW-0560">Oxidoreductase</keyword>
<evidence type="ECO:0000256" key="1">
    <source>
        <dbReference type="ARBA" id="ARBA00022857"/>
    </source>
</evidence>
<dbReference type="AlphaFoldDB" id="A0AAJ0B9V1"/>
<dbReference type="GO" id="GO:0016491">
    <property type="term" value="F:oxidoreductase activity"/>
    <property type="evidence" value="ECO:0007669"/>
    <property type="project" value="UniProtKB-KW"/>
</dbReference>
<feature type="domain" description="NmrA-like" evidence="3">
    <location>
        <begin position="8"/>
        <end position="138"/>
    </location>
</feature>
<name>A0AAJ0B9V1_9PEZI</name>
<dbReference type="CDD" id="cd05259">
    <property type="entry name" value="PCBER_SDR_a"/>
    <property type="match status" value="1"/>
</dbReference>
<evidence type="ECO:0000259" key="3">
    <source>
        <dbReference type="Pfam" id="PF05368"/>
    </source>
</evidence>
<protein>
    <recommendedName>
        <fullName evidence="3">NmrA-like domain-containing protein</fullName>
    </recommendedName>
</protein>